<evidence type="ECO:0000256" key="12">
    <source>
        <dbReference type="ARBA" id="ARBA00030897"/>
    </source>
</evidence>
<keyword evidence="6" id="KW-0811">Translocation</keyword>
<dbReference type="PANTHER" id="PTHR12960">
    <property type="entry name" value="GLE-1-RELATED"/>
    <property type="match status" value="1"/>
</dbReference>
<evidence type="ECO:0000256" key="7">
    <source>
        <dbReference type="ARBA" id="ARBA00023132"/>
    </source>
</evidence>
<gene>
    <name evidence="15" type="ORF">MAR_008901</name>
</gene>
<evidence type="ECO:0000256" key="1">
    <source>
        <dbReference type="ARBA" id="ARBA00004567"/>
    </source>
</evidence>
<dbReference type="InterPro" id="IPR012476">
    <property type="entry name" value="GLE1"/>
</dbReference>
<feature type="region of interest" description="Disordered" evidence="14">
    <location>
        <begin position="1"/>
        <end position="84"/>
    </location>
</feature>
<name>A0ABY7DX83_MYAAR</name>
<evidence type="ECO:0000256" key="9">
    <source>
        <dbReference type="ARBA" id="ARBA00024680"/>
    </source>
</evidence>
<feature type="compositionally biased region" description="Polar residues" evidence="14">
    <location>
        <begin position="24"/>
        <end position="37"/>
    </location>
</feature>
<evidence type="ECO:0000313" key="16">
    <source>
        <dbReference type="Proteomes" id="UP001164746"/>
    </source>
</evidence>
<proteinExistence type="inferred from homology"/>
<evidence type="ECO:0000256" key="5">
    <source>
        <dbReference type="ARBA" id="ARBA00022927"/>
    </source>
</evidence>
<evidence type="ECO:0000256" key="10">
    <source>
        <dbReference type="ARBA" id="ARBA00026227"/>
    </source>
</evidence>
<evidence type="ECO:0000256" key="4">
    <source>
        <dbReference type="ARBA" id="ARBA00022816"/>
    </source>
</evidence>
<comment type="subcellular location">
    <subcellularLocation>
        <location evidence="1">Nucleus</location>
        <location evidence="1">Nuclear pore complex</location>
    </subcellularLocation>
</comment>
<dbReference type="PANTHER" id="PTHR12960:SF0">
    <property type="entry name" value="MRNA EXPORT FACTOR GLE1"/>
    <property type="match status" value="1"/>
</dbReference>
<evidence type="ECO:0000256" key="6">
    <source>
        <dbReference type="ARBA" id="ARBA00023010"/>
    </source>
</evidence>
<comment type="function">
    <text evidence="9">Required for the export of mRNAs containing poly(A) tails from the nucleus into the cytoplasm. May be involved in the terminal step of the mRNA transport through the nuclear pore complex (NPC).</text>
</comment>
<evidence type="ECO:0000256" key="3">
    <source>
        <dbReference type="ARBA" id="ARBA00022448"/>
    </source>
</evidence>
<organism evidence="15 16">
    <name type="scientific">Mya arenaria</name>
    <name type="common">Soft-shell clam</name>
    <dbReference type="NCBI Taxonomy" id="6604"/>
    <lineage>
        <taxon>Eukaryota</taxon>
        <taxon>Metazoa</taxon>
        <taxon>Spiralia</taxon>
        <taxon>Lophotrochozoa</taxon>
        <taxon>Mollusca</taxon>
        <taxon>Bivalvia</taxon>
        <taxon>Autobranchia</taxon>
        <taxon>Heteroconchia</taxon>
        <taxon>Euheterodonta</taxon>
        <taxon>Imparidentia</taxon>
        <taxon>Neoheterodontei</taxon>
        <taxon>Myida</taxon>
        <taxon>Myoidea</taxon>
        <taxon>Myidae</taxon>
        <taxon>Mya</taxon>
    </lineage>
</organism>
<comment type="similarity">
    <text evidence="2">Belongs to the GLE1 family.</text>
</comment>
<dbReference type="Pfam" id="PF07817">
    <property type="entry name" value="GLE1"/>
    <property type="match status" value="1"/>
</dbReference>
<evidence type="ECO:0000313" key="15">
    <source>
        <dbReference type="EMBL" id="WAR02343.1"/>
    </source>
</evidence>
<keyword evidence="3" id="KW-0813">Transport</keyword>
<evidence type="ECO:0000256" key="13">
    <source>
        <dbReference type="SAM" id="Coils"/>
    </source>
</evidence>
<keyword evidence="5" id="KW-0653">Protein transport</keyword>
<evidence type="ECO:0000256" key="8">
    <source>
        <dbReference type="ARBA" id="ARBA00023242"/>
    </source>
</evidence>
<sequence length="591" mass="67171">MGIVDQLRQTQKGRLPYERETTGPKLQTLKSRQSNNKECSDDSGSPGTGGTTGLWPGKMSPSLAPFSITQQKAKLSPAEGKYTPDEKADVRIVRCVTSPEFGRSKRAIHKYEEKLENEARKLILQKKREFADHIFRVEHDMEQRLQNLEQRATHHETQLEEAETAKRKLRQEEIRRKEQEKKEKQEKLAKSASDLSHLSTKIQQEYTACKYRSLLSEAGTKALSLVKTLVAHMGTLKRDCQTSGEVEAEHFEQCRNILEKASEAYELVKTELGRKNLVSWDEEALKQYLVLQKKLQEIEESTKVLASTTELKKLKFDIQKAVNTPINAISAVSGDHLRDKLKRLLTLLSGQPVEVSGKTVSLSKHPQASVFCRNLIAKMIVKKGEEQVSSKHESAFAIAMVAVGLWRESPSLGDLFLAHFYAQCPYLVPYYAPKLQGQSDKDYFESRGYRYEGGQVENQEKFLKRMSGIVRLYFSILVSTPPRGKHPHGLEHAWAWVTRILNLTPEPDITATMLYDFLQVTGHAFMKEYRKQFIKLLWTLCKDIVPKLKEVSSPAGSGSLSRLQVLLENSVKGQGNIPVPEGFLEQRFWLS</sequence>
<keyword evidence="8" id="KW-0539">Nucleus</keyword>
<keyword evidence="16" id="KW-1185">Reference proteome</keyword>
<evidence type="ECO:0000256" key="2">
    <source>
        <dbReference type="ARBA" id="ARBA00011056"/>
    </source>
</evidence>
<keyword evidence="13" id="KW-0175">Coiled coil</keyword>
<reference evidence="15" key="1">
    <citation type="submission" date="2022-11" db="EMBL/GenBank/DDBJ databases">
        <title>Centuries of genome instability and evolution in soft-shell clam transmissible cancer (bioRxiv).</title>
        <authorList>
            <person name="Hart S.F.M."/>
            <person name="Yonemitsu M.A."/>
            <person name="Giersch R.M."/>
            <person name="Beal B.F."/>
            <person name="Arriagada G."/>
            <person name="Davis B.W."/>
            <person name="Ostrander E.A."/>
            <person name="Goff S.P."/>
            <person name="Metzger M.J."/>
        </authorList>
    </citation>
    <scope>NUCLEOTIDE SEQUENCE</scope>
    <source>
        <strain evidence="15">MELC-2E11</strain>
        <tissue evidence="15">Siphon/mantle</tissue>
    </source>
</reference>
<evidence type="ECO:0000256" key="14">
    <source>
        <dbReference type="SAM" id="MobiDB-lite"/>
    </source>
</evidence>
<dbReference type="Gene3D" id="1.25.40.510">
    <property type="entry name" value="GLE1-like"/>
    <property type="match status" value="1"/>
</dbReference>
<evidence type="ECO:0000256" key="11">
    <source>
        <dbReference type="ARBA" id="ARBA00029983"/>
    </source>
</evidence>
<dbReference type="Proteomes" id="UP001164746">
    <property type="component" value="Chromosome 4"/>
</dbReference>
<accession>A0ABY7DX83</accession>
<protein>
    <recommendedName>
        <fullName evidence="10">mRNA export factor GLE1</fullName>
    </recommendedName>
    <alternativeName>
        <fullName evidence="12">GLE1 RNA export mediator</fullName>
    </alternativeName>
    <alternativeName>
        <fullName evidence="11">Nucleoporin GLE1</fullName>
    </alternativeName>
</protein>
<dbReference type="EMBL" id="CP111015">
    <property type="protein sequence ID" value="WAR02343.1"/>
    <property type="molecule type" value="Genomic_DNA"/>
</dbReference>
<keyword evidence="4" id="KW-0509">mRNA transport</keyword>
<feature type="coiled-coil region" evidence="13">
    <location>
        <begin position="108"/>
        <end position="195"/>
    </location>
</feature>
<dbReference type="InterPro" id="IPR038506">
    <property type="entry name" value="GLE1-like_sf"/>
</dbReference>
<keyword evidence="7" id="KW-0906">Nuclear pore complex</keyword>